<dbReference type="Proteomes" id="UP001159405">
    <property type="component" value="Unassembled WGS sequence"/>
</dbReference>
<evidence type="ECO:0000313" key="1">
    <source>
        <dbReference type="EMBL" id="CAH3041099.1"/>
    </source>
</evidence>
<dbReference type="EMBL" id="CALNXK010000009">
    <property type="protein sequence ID" value="CAH3041099.1"/>
    <property type="molecule type" value="Genomic_DNA"/>
</dbReference>
<sequence length="72" mass="8051">FVCEVAKQNGERYPINSLYLLICAINRHFSETRGEDALNVLNKAGDKTMFATFRKVLDAETKVATKCGIAKK</sequence>
<reference evidence="1 2" key="1">
    <citation type="submission" date="2022-05" db="EMBL/GenBank/DDBJ databases">
        <authorList>
            <consortium name="Genoscope - CEA"/>
            <person name="William W."/>
        </authorList>
    </citation>
    <scope>NUCLEOTIDE SEQUENCE [LARGE SCALE GENOMIC DNA]</scope>
</reference>
<protein>
    <submittedName>
        <fullName evidence="1">Uncharacterized protein</fullName>
    </submittedName>
</protein>
<comment type="caution">
    <text evidence="1">The sequence shown here is derived from an EMBL/GenBank/DDBJ whole genome shotgun (WGS) entry which is preliminary data.</text>
</comment>
<organism evidence="1 2">
    <name type="scientific">Porites lobata</name>
    <dbReference type="NCBI Taxonomy" id="104759"/>
    <lineage>
        <taxon>Eukaryota</taxon>
        <taxon>Metazoa</taxon>
        <taxon>Cnidaria</taxon>
        <taxon>Anthozoa</taxon>
        <taxon>Hexacorallia</taxon>
        <taxon>Scleractinia</taxon>
        <taxon>Fungiina</taxon>
        <taxon>Poritidae</taxon>
        <taxon>Porites</taxon>
    </lineage>
</organism>
<accession>A0ABN8N7K5</accession>
<keyword evidence="2" id="KW-1185">Reference proteome</keyword>
<evidence type="ECO:0000313" key="2">
    <source>
        <dbReference type="Proteomes" id="UP001159405"/>
    </source>
</evidence>
<feature type="non-terminal residue" evidence="1">
    <location>
        <position position="1"/>
    </location>
</feature>
<name>A0ABN8N7K5_9CNID</name>
<gene>
    <name evidence="1" type="ORF">PLOB_00048013</name>
</gene>
<proteinExistence type="predicted"/>